<evidence type="ECO:0000313" key="10">
    <source>
        <dbReference type="EMBL" id="CUQ92230.1"/>
    </source>
</evidence>
<sequence>MMDFSSVKRIVIKVGTSTLAHNTGNLNIRRVSKLIEVMSDLKNSGKDVIFVTSGAQGVGAAKAGLHSKPKEMPKKQACAAIGQCELMHIYDREFANYNHTVAQVLLTRDVISNKTRKENVINTFNTLLDMGIVPIINANDTVSIQELDFDENDTLSAIVAALCSADLLIILTDVDGLYDKNPKLPGAKLIPEVKQITSEMISSAKDKGSEFASGGMITKLEAATIAKEHGIPTVIINGQRPEILYDLFENKAVCTVFTADED</sequence>
<evidence type="ECO:0000259" key="9">
    <source>
        <dbReference type="Pfam" id="PF00696"/>
    </source>
</evidence>
<dbReference type="SUPFAM" id="SSF53633">
    <property type="entry name" value="Carbamate kinase-like"/>
    <property type="match status" value="1"/>
</dbReference>
<dbReference type="PANTHER" id="PTHR43654:SF1">
    <property type="entry name" value="ISOPENTENYL PHOSPHATE KINASE"/>
    <property type="match status" value="1"/>
</dbReference>
<dbReference type="InterPro" id="IPR036393">
    <property type="entry name" value="AceGlu_kinase-like_sf"/>
</dbReference>
<dbReference type="FunFam" id="3.40.1160.10:FF:000018">
    <property type="entry name" value="Glutamate 5-kinase"/>
    <property type="match status" value="1"/>
</dbReference>
<comment type="catalytic activity">
    <reaction evidence="8">
        <text>L-glutamate + ATP = L-glutamyl 5-phosphate + ADP</text>
        <dbReference type="Rhea" id="RHEA:14877"/>
        <dbReference type="ChEBI" id="CHEBI:29985"/>
        <dbReference type="ChEBI" id="CHEBI:30616"/>
        <dbReference type="ChEBI" id="CHEBI:58274"/>
        <dbReference type="ChEBI" id="CHEBI:456216"/>
        <dbReference type="EC" id="2.7.2.11"/>
    </reaction>
</comment>
<keyword evidence="7 8" id="KW-0067">ATP-binding</keyword>
<keyword evidence="1 8" id="KW-0963">Cytoplasm</keyword>
<dbReference type="GO" id="GO:0005524">
    <property type="term" value="F:ATP binding"/>
    <property type="evidence" value="ECO:0007669"/>
    <property type="project" value="UniProtKB-KW"/>
</dbReference>
<keyword evidence="4 8" id="KW-0808">Transferase</keyword>
<dbReference type="HAMAP" id="MF_00456">
    <property type="entry name" value="ProB"/>
    <property type="match status" value="1"/>
</dbReference>
<feature type="binding site" evidence="8">
    <location>
        <position position="13"/>
    </location>
    <ligand>
        <name>ATP</name>
        <dbReference type="ChEBI" id="CHEBI:30616"/>
    </ligand>
</feature>
<dbReference type="EC" id="2.7.2.11" evidence="8"/>
<keyword evidence="5 8" id="KW-0547">Nucleotide-binding</keyword>
<keyword evidence="6 8" id="KW-0418">Kinase</keyword>
<keyword evidence="2 8" id="KW-0028">Amino-acid biosynthesis</keyword>
<dbReference type="InterPro" id="IPR019797">
    <property type="entry name" value="Glutamate_5-kinase_CS"/>
</dbReference>
<evidence type="ECO:0000256" key="5">
    <source>
        <dbReference type="ARBA" id="ARBA00022741"/>
    </source>
</evidence>
<feature type="binding site" evidence="8">
    <location>
        <position position="140"/>
    </location>
    <ligand>
        <name>substrate</name>
    </ligand>
</feature>
<dbReference type="Proteomes" id="UP000095662">
    <property type="component" value="Unassembled WGS sequence"/>
</dbReference>
<organism evidence="10 11">
    <name type="scientific">[Eubacterium] siraeum</name>
    <dbReference type="NCBI Taxonomy" id="39492"/>
    <lineage>
        <taxon>Bacteria</taxon>
        <taxon>Bacillati</taxon>
        <taxon>Bacillota</taxon>
        <taxon>Clostridia</taxon>
        <taxon>Eubacteriales</taxon>
        <taxon>Oscillospiraceae</taxon>
        <taxon>Oscillospiraceae incertae sedis</taxon>
    </lineage>
</organism>
<dbReference type="Pfam" id="PF00696">
    <property type="entry name" value="AA_kinase"/>
    <property type="match status" value="1"/>
</dbReference>
<dbReference type="InterPro" id="IPR001048">
    <property type="entry name" value="Asp/Glu/Uridylate_kinase"/>
</dbReference>
<keyword evidence="3 8" id="KW-0641">Proline biosynthesis</keyword>
<evidence type="ECO:0000256" key="2">
    <source>
        <dbReference type="ARBA" id="ARBA00022605"/>
    </source>
</evidence>
<evidence type="ECO:0000313" key="11">
    <source>
        <dbReference type="Proteomes" id="UP000095662"/>
    </source>
</evidence>
<dbReference type="PANTHER" id="PTHR43654">
    <property type="entry name" value="GLUTAMATE 5-KINASE"/>
    <property type="match status" value="1"/>
</dbReference>
<dbReference type="Gene3D" id="3.40.1160.10">
    <property type="entry name" value="Acetylglutamate kinase-like"/>
    <property type="match status" value="1"/>
</dbReference>
<dbReference type="AlphaFoldDB" id="A0A175AAB8"/>
<evidence type="ECO:0000256" key="4">
    <source>
        <dbReference type="ARBA" id="ARBA00022679"/>
    </source>
</evidence>
<dbReference type="GO" id="GO:0004349">
    <property type="term" value="F:glutamate 5-kinase activity"/>
    <property type="evidence" value="ECO:0007669"/>
    <property type="project" value="UniProtKB-UniRule"/>
</dbReference>
<evidence type="ECO:0000256" key="1">
    <source>
        <dbReference type="ARBA" id="ARBA00022490"/>
    </source>
</evidence>
<dbReference type="NCBIfam" id="TIGR01027">
    <property type="entry name" value="proB"/>
    <property type="match status" value="1"/>
</dbReference>
<feature type="binding site" evidence="8">
    <location>
        <position position="152"/>
    </location>
    <ligand>
        <name>substrate</name>
    </ligand>
</feature>
<feature type="binding site" evidence="8">
    <location>
        <position position="53"/>
    </location>
    <ligand>
        <name>substrate</name>
    </ligand>
</feature>
<dbReference type="PIRSF" id="PIRSF000729">
    <property type="entry name" value="GK"/>
    <property type="match status" value="1"/>
</dbReference>
<dbReference type="GO" id="GO:0005829">
    <property type="term" value="C:cytosol"/>
    <property type="evidence" value="ECO:0007669"/>
    <property type="project" value="TreeGrafter"/>
</dbReference>
<dbReference type="EMBL" id="CZBY01000029">
    <property type="protein sequence ID" value="CUQ92230.1"/>
    <property type="molecule type" value="Genomic_DNA"/>
</dbReference>
<dbReference type="PRINTS" id="PR00474">
    <property type="entry name" value="GLU5KINASE"/>
</dbReference>
<evidence type="ECO:0000256" key="8">
    <source>
        <dbReference type="HAMAP-Rule" id="MF_00456"/>
    </source>
</evidence>
<comment type="pathway">
    <text evidence="8">Amino-acid biosynthesis; L-proline biosynthesis; L-glutamate 5-semialdehyde from L-glutamate: step 1/2.</text>
</comment>
<dbReference type="STRING" id="39492.ERS852540_02488"/>
<comment type="function">
    <text evidence="8">Catalyzes the transfer of a phosphate group to glutamate to form L-glutamate 5-phosphate.</text>
</comment>
<reference evidence="10 11" key="1">
    <citation type="submission" date="2015-09" db="EMBL/GenBank/DDBJ databases">
        <authorList>
            <consortium name="Pathogen Informatics"/>
        </authorList>
    </citation>
    <scope>NUCLEOTIDE SEQUENCE [LARGE SCALE GENOMIC DNA]</scope>
    <source>
        <strain evidence="10 11">2789STDY5834928</strain>
    </source>
</reference>
<comment type="subcellular location">
    <subcellularLocation>
        <location evidence="8">Cytoplasm</location>
    </subcellularLocation>
</comment>
<feature type="binding site" evidence="8">
    <location>
        <begin position="172"/>
        <end position="173"/>
    </location>
    <ligand>
        <name>ATP</name>
        <dbReference type="ChEBI" id="CHEBI:30616"/>
    </ligand>
</feature>
<dbReference type="InterPro" id="IPR005715">
    <property type="entry name" value="Glu_5kinase/COase_Synthase"/>
</dbReference>
<comment type="similarity">
    <text evidence="8">Belongs to the glutamate 5-kinase family.</text>
</comment>
<evidence type="ECO:0000256" key="7">
    <source>
        <dbReference type="ARBA" id="ARBA00022840"/>
    </source>
</evidence>
<dbReference type="InterPro" id="IPR001057">
    <property type="entry name" value="Glu/AcGlu_kinase"/>
</dbReference>
<protein>
    <recommendedName>
        <fullName evidence="8">Glutamate 5-kinase</fullName>
        <ecNumber evidence="8">2.7.2.11</ecNumber>
    </recommendedName>
    <alternativeName>
        <fullName evidence="8">Gamma-glutamyl kinase</fullName>
        <shortName evidence="8">GK</shortName>
    </alternativeName>
</protein>
<feature type="domain" description="Aspartate/glutamate/uridylate kinase" evidence="9">
    <location>
        <begin position="8"/>
        <end position="237"/>
    </location>
</feature>
<accession>A0A175AAB8</accession>
<name>A0A175AAB8_9FIRM</name>
<dbReference type="GO" id="GO:0055129">
    <property type="term" value="P:L-proline biosynthetic process"/>
    <property type="evidence" value="ECO:0007669"/>
    <property type="project" value="UniProtKB-UniRule"/>
</dbReference>
<dbReference type="CDD" id="cd04242">
    <property type="entry name" value="AAK_G5K_ProB"/>
    <property type="match status" value="1"/>
</dbReference>
<dbReference type="PROSITE" id="PS00902">
    <property type="entry name" value="GLUTAMATE_5_KINASE"/>
    <property type="match status" value="1"/>
</dbReference>
<gene>
    <name evidence="8 10" type="primary">proB</name>
    <name evidence="10" type="ORF">ERS852540_02488</name>
</gene>
<dbReference type="InterPro" id="IPR041739">
    <property type="entry name" value="G5K_ProB"/>
</dbReference>
<dbReference type="UniPathway" id="UPA00098">
    <property type="reaction ID" value="UER00359"/>
</dbReference>
<evidence type="ECO:0000256" key="3">
    <source>
        <dbReference type="ARBA" id="ARBA00022650"/>
    </source>
</evidence>
<proteinExistence type="inferred from homology"/>
<dbReference type="InterPro" id="IPR011529">
    <property type="entry name" value="Glu_5kinase"/>
</dbReference>
<evidence type="ECO:0000256" key="6">
    <source>
        <dbReference type="ARBA" id="ARBA00022777"/>
    </source>
</evidence>
<feature type="binding site" evidence="8">
    <location>
        <begin position="213"/>
        <end position="219"/>
    </location>
    <ligand>
        <name>ATP</name>
        <dbReference type="ChEBI" id="CHEBI:30616"/>
    </ligand>
</feature>